<dbReference type="SFLD" id="SFLDG01206">
    <property type="entry name" value="Xi.1"/>
    <property type="match status" value="1"/>
</dbReference>
<dbReference type="OrthoDB" id="2309723at2759"/>
<dbReference type="GO" id="GO:0005737">
    <property type="term" value="C:cytoplasm"/>
    <property type="evidence" value="ECO:0007669"/>
    <property type="project" value="TreeGrafter"/>
</dbReference>
<name>A0A6G1GKF2_9PEZI</name>
<dbReference type="Proteomes" id="UP000800041">
    <property type="component" value="Unassembled WGS sequence"/>
</dbReference>
<dbReference type="SUPFAM" id="SSF47616">
    <property type="entry name" value="GST C-terminal domain-like"/>
    <property type="match status" value="1"/>
</dbReference>
<protein>
    <submittedName>
        <fullName evidence="6">Glutathione transferase</fullName>
    </submittedName>
</protein>
<dbReference type="Gene3D" id="1.20.1050.10">
    <property type="match status" value="1"/>
</dbReference>
<dbReference type="EMBL" id="ML977202">
    <property type="protein sequence ID" value="KAF1981294.1"/>
    <property type="molecule type" value="Genomic_DNA"/>
</dbReference>
<evidence type="ECO:0000313" key="6">
    <source>
        <dbReference type="EMBL" id="KAF1981294.1"/>
    </source>
</evidence>
<keyword evidence="7" id="KW-1185">Reference proteome</keyword>
<dbReference type="InterPro" id="IPR010987">
    <property type="entry name" value="Glutathione-S-Trfase_C-like"/>
</dbReference>
<dbReference type="InterPro" id="IPR036282">
    <property type="entry name" value="Glutathione-S-Trfase_C_sf"/>
</dbReference>
<evidence type="ECO:0000256" key="1">
    <source>
        <dbReference type="PIRSR" id="PIRSR015753-1"/>
    </source>
</evidence>
<dbReference type="Pfam" id="PF13409">
    <property type="entry name" value="GST_N_2"/>
    <property type="match status" value="1"/>
</dbReference>
<feature type="site" description="Lowers pKa of active site Cys" evidence="3">
    <location>
        <position position="257"/>
    </location>
</feature>
<organism evidence="6 7">
    <name type="scientific">Aulographum hederae CBS 113979</name>
    <dbReference type="NCBI Taxonomy" id="1176131"/>
    <lineage>
        <taxon>Eukaryota</taxon>
        <taxon>Fungi</taxon>
        <taxon>Dikarya</taxon>
        <taxon>Ascomycota</taxon>
        <taxon>Pezizomycotina</taxon>
        <taxon>Dothideomycetes</taxon>
        <taxon>Pleosporomycetidae</taxon>
        <taxon>Aulographales</taxon>
        <taxon>Aulographaceae</taxon>
    </lineage>
</organism>
<evidence type="ECO:0000313" key="7">
    <source>
        <dbReference type="Proteomes" id="UP000800041"/>
    </source>
</evidence>
<feature type="active site" description="Nucleophile" evidence="1">
    <location>
        <position position="54"/>
    </location>
</feature>
<dbReference type="InterPro" id="IPR040079">
    <property type="entry name" value="Glutathione_S-Trfase"/>
</dbReference>
<dbReference type="PROSITE" id="PS50405">
    <property type="entry name" value="GST_CTER"/>
    <property type="match status" value="1"/>
</dbReference>
<dbReference type="InterPro" id="IPR016639">
    <property type="entry name" value="GST_Omega/GSH"/>
</dbReference>
<evidence type="ECO:0000256" key="3">
    <source>
        <dbReference type="PIRSR" id="PIRSR015753-3"/>
    </source>
</evidence>
<dbReference type="SFLD" id="SFLDS00019">
    <property type="entry name" value="Glutathione_Transferase_(cytos"/>
    <property type="match status" value="1"/>
</dbReference>
<proteinExistence type="predicted"/>
<dbReference type="CDD" id="cd03190">
    <property type="entry name" value="GST_C_Omega_like"/>
    <property type="match status" value="1"/>
</dbReference>
<dbReference type="PANTHER" id="PTHR32419:SF25">
    <property type="entry name" value="GLUTATHIONE S-TRANSFERASE (EUROFUNG)"/>
    <property type="match status" value="1"/>
</dbReference>
<keyword evidence="6" id="KW-0808">Transferase</keyword>
<feature type="binding site" evidence="2">
    <location>
        <position position="89"/>
    </location>
    <ligand>
        <name>glutathione</name>
        <dbReference type="ChEBI" id="CHEBI:57925"/>
    </ligand>
</feature>
<feature type="binding site" evidence="2">
    <location>
        <begin position="123"/>
        <end position="126"/>
    </location>
    <ligand>
        <name>glutathione</name>
        <dbReference type="ChEBI" id="CHEBI:57925"/>
    </ligand>
</feature>
<feature type="site" description="Lowers pKa of active site Cys" evidence="3">
    <location>
        <position position="308"/>
    </location>
</feature>
<dbReference type="AlphaFoldDB" id="A0A6G1GKF2"/>
<feature type="domain" description="GST C-terminal" evidence="5">
    <location>
        <begin position="173"/>
        <end position="301"/>
    </location>
</feature>
<evidence type="ECO:0000256" key="2">
    <source>
        <dbReference type="PIRSR" id="PIRSR015753-2"/>
    </source>
</evidence>
<dbReference type="InterPro" id="IPR036249">
    <property type="entry name" value="Thioredoxin-like_sf"/>
</dbReference>
<sequence length="328" mass="37305">MATEEKKPTDLFTNLASPDGHFRRKPSTFRHTISHDSPFPPERGRYALYFNYGCPWAHRTLITRSLKGLEEVVEAVEVDGMDKAVGKGWFFEGTTGPTSDPLHEGVKYLRELYEMAEPGFEGRVTVPVLWDKKTETIVNNESSEIIRIFCSAFDEFLPVEKREVSKGAAALLPSHLEKEIDEMNAWIYETVNNGVYKAGFATTQEAYEGAVYPLFESLDRVEKILGKEGHGPFLFGEHITDADIRLFTTIARFDVGYYTMFKCNLKMIRHDYPRIHDWFRKLYWDEGDLTNGGAFRKTTNLEISKRGYAGAARMTVVPVGPVPDVLPL</sequence>
<dbReference type="PIRSF" id="PIRSF015753">
    <property type="entry name" value="GST"/>
    <property type="match status" value="1"/>
</dbReference>
<dbReference type="SUPFAM" id="SSF52833">
    <property type="entry name" value="Thioredoxin-like"/>
    <property type="match status" value="1"/>
</dbReference>
<feature type="region of interest" description="Disordered" evidence="4">
    <location>
        <begin position="1"/>
        <end position="36"/>
    </location>
</feature>
<dbReference type="SFLD" id="SFLDG01148">
    <property type="entry name" value="Xi_(cytGST)"/>
    <property type="match status" value="1"/>
</dbReference>
<dbReference type="InterPro" id="IPR047047">
    <property type="entry name" value="GST_Omega-like_C"/>
</dbReference>
<dbReference type="Pfam" id="PF13410">
    <property type="entry name" value="GST_C_2"/>
    <property type="match status" value="1"/>
</dbReference>
<feature type="active site" description="Proton donor/acceptor" evidence="1">
    <location>
        <position position="196"/>
    </location>
</feature>
<evidence type="ECO:0000259" key="5">
    <source>
        <dbReference type="PROSITE" id="PS50405"/>
    </source>
</evidence>
<accession>A0A6G1GKF2</accession>
<reference evidence="6" key="1">
    <citation type="journal article" date="2020" name="Stud. Mycol.">
        <title>101 Dothideomycetes genomes: a test case for predicting lifestyles and emergence of pathogens.</title>
        <authorList>
            <person name="Haridas S."/>
            <person name="Albert R."/>
            <person name="Binder M."/>
            <person name="Bloem J."/>
            <person name="Labutti K."/>
            <person name="Salamov A."/>
            <person name="Andreopoulos B."/>
            <person name="Baker S."/>
            <person name="Barry K."/>
            <person name="Bills G."/>
            <person name="Bluhm B."/>
            <person name="Cannon C."/>
            <person name="Castanera R."/>
            <person name="Culley D."/>
            <person name="Daum C."/>
            <person name="Ezra D."/>
            <person name="Gonzalez J."/>
            <person name="Henrissat B."/>
            <person name="Kuo A."/>
            <person name="Liang C."/>
            <person name="Lipzen A."/>
            <person name="Lutzoni F."/>
            <person name="Magnuson J."/>
            <person name="Mondo S."/>
            <person name="Nolan M."/>
            <person name="Ohm R."/>
            <person name="Pangilinan J."/>
            <person name="Park H.-J."/>
            <person name="Ramirez L."/>
            <person name="Alfaro M."/>
            <person name="Sun H."/>
            <person name="Tritt A."/>
            <person name="Yoshinaga Y."/>
            <person name="Zwiers L.-H."/>
            <person name="Turgeon B."/>
            <person name="Goodwin S."/>
            <person name="Spatafora J."/>
            <person name="Crous P."/>
            <person name="Grigoriev I."/>
        </authorList>
    </citation>
    <scope>NUCLEOTIDE SEQUENCE</scope>
    <source>
        <strain evidence="6">CBS 113979</strain>
    </source>
</reference>
<dbReference type="Gene3D" id="3.40.30.10">
    <property type="entry name" value="Glutaredoxin"/>
    <property type="match status" value="1"/>
</dbReference>
<gene>
    <name evidence="6" type="ORF">K402DRAFT_398658</name>
</gene>
<dbReference type="InterPro" id="IPR004045">
    <property type="entry name" value="Glutathione_S-Trfase_N"/>
</dbReference>
<dbReference type="GO" id="GO:0004364">
    <property type="term" value="F:glutathione transferase activity"/>
    <property type="evidence" value="ECO:0007669"/>
    <property type="project" value="InterPro"/>
</dbReference>
<evidence type="ECO:0000256" key="4">
    <source>
        <dbReference type="SAM" id="MobiDB-lite"/>
    </source>
</evidence>
<feature type="binding site" evidence="2">
    <location>
        <begin position="141"/>
        <end position="142"/>
    </location>
    <ligand>
        <name>glutathione</name>
        <dbReference type="ChEBI" id="CHEBI:57925"/>
    </ligand>
</feature>
<dbReference type="PANTHER" id="PTHR32419">
    <property type="entry name" value="GLUTATHIONYL-HYDROQUINONE REDUCTASE"/>
    <property type="match status" value="1"/>
</dbReference>